<comment type="caution">
    <text evidence="2">The sequence shown here is derived from an EMBL/GenBank/DDBJ whole genome shotgun (WGS) entry which is preliminary data.</text>
</comment>
<accession>G5JZK9</accession>
<keyword evidence="3" id="KW-1185">Reference proteome</keyword>
<feature type="transmembrane region" description="Helical" evidence="1">
    <location>
        <begin position="75"/>
        <end position="95"/>
    </location>
</feature>
<dbReference type="Proteomes" id="UP000003330">
    <property type="component" value="Unassembled WGS sequence"/>
</dbReference>
<proteinExistence type="predicted"/>
<feature type="transmembrane region" description="Helical" evidence="1">
    <location>
        <begin position="52"/>
        <end position="69"/>
    </location>
</feature>
<name>G5JZK9_9STRE</name>
<evidence type="ECO:0000313" key="2">
    <source>
        <dbReference type="EMBL" id="EHI71008.1"/>
    </source>
</evidence>
<sequence length="212" mass="24196">MKRKLLGVSLLLLACLLILKEQFGLIPISVWTLIWFSLLSFITLFVLAKKRWVLASILSLLLLIRLNDFCHWLAISSWLLFLIGLLIVLGFSLLFKKDLSFRDLVGKSSRKSFGHYDYYMNASQSSQRTIDIIFSDASIYFDETEMLLDLVFCEINAAFSSLTLYVPKEWKVEIKGDQLFSSLDKNMALKSGEKTLVVEADMLCSSLVIETV</sequence>
<dbReference type="PROSITE" id="PS51257">
    <property type="entry name" value="PROKAR_LIPOPROTEIN"/>
    <property type="match status" value="1"/>
</dbReference>
<keyword evidence="1" id="KW-1133">Transmembrane helix</keyword>
<gene>
    <name evidence="2" type="ORF">STRIC_0721</name>
</gene>
<dbReference type="AlphaFoldDB" id="G5JZK9"/>
<dbReference type="STRING" id="764299.STRIC_0721"/>
<keyword evidence="1" id="KW-0812">Transmembrane</keyword>
<evidence type="ECO:0008006" key="4">
    <source>
        <dbReference type="Google" id="ProtNLM"/>
    </source>
</evidence>
<dbReference type="EMBL" id="AEUX02000001">
    <property type="protein sequence ID" value="EHI71008.1"/>
    <property type="molecule type" value="Genomic_DNA"/>
</dbReference>
<evidence type="ECO:0000256" key="1">
    <source>
        <dbReference type="SAM" id="Phobius"/>
    </source>
</evidence>
<keyword evidence="1" id="KW-0472">Membrane</keyword>
<dbReference type="RefSeq" id="WP_008087391.1">
    <property type="nucleotide sequence ID" value="NZ_AEUX02000001.1"/>
</dbReference>
<protein>
    <recommendedName>
        <fullName evidence="4">Cell wall-active antibiotics response LiaF-like C-terminal domain-containing protein</fullName>
    </recommendedName>
</protein>
<feature type="transmembrane region" description="Helical" evidence="1">
    <location>
        <begin position="30"/>
        <end position="47"/>
    </location>
</feature>
<dbReference type="OrthoDB" id="2990621at2"/>
<organism evidence="2 3">
    <name type="scientific">Streptococcus ictaluri 707-05</name>
    <dbReference type="NCBI Taxonomy" id="764299"/>
    <lineage>
        <taxon>Bacteria</taxon>
        <taxon>Bacillati</taxon>
        <taxon>Bacillota</taxon>
        <taxon>Bacilli</taxon>
        <taxon>Lactobacillales</taxon>
        <taxon>Streptococcaceae</taxon>
        <taxon>Streptococcus</taxon>
    </lineage>
</organism>
<evidence type="ECO:0000313" key="3">
    <source>
        <dbReference type="Proteomes" id="UP000003330"/>
    </source>
</evidence>
<reference evidence="2 3" key="1">
    <citation type="journal article" date="2014" name="Int. J. Syst. Evol. Microbiol.">
        <title>Phylogenomics and the dynamic genome evolution of the genus Streptococcus.</title>
        <authorList>
            <consortium name="The Broad Institute Genome Sequencing Platform"/>
            <person name="Richards V.P."/>
            <person name="Palmer S.R."/>
            <person name="Pavinski Bitar P.D."/>
            <person name="Qin X."/>
            <person name="Weinstock G.M."/>
            <person name="Highlander S.K."/>
            <person name="Town C.D."/>
            <person name="Burne R.A."/>
            <person name="Stanhope M.J."/>
        </authorList>
    </citation>
    <scope>NUCLEOTIDE SEQUENCE [LARGE SCALE GENOMIC DNA]</scope>
    <source>
        <strain evidence="2 3">707-05</strain>
    </source>
</reference>